<dbReference type="EMBL" id="BAABIE010000002">
    <property type="protein sequence ID" value="GAA4741009.1"/>
    <property type="molecule type" value="Genomic_DNA"/>
</dbReference>
<gene>
    <name evidence="1" type="ORF">GCM10023217_06540</name>
</gene>
<comment type="caution">
    <text evidence="1">The sequence shown here is derived from an EMBL/GenBank/DDBJ whole genome shotgun (WGS) entry which is preliminary data.</text>
</comment>
<accession>A0ABP8Z0J7</accession>
<reference evidence="2" key="1">
    <citation type="journal article" date="2019" name="Int. J. Syst. Evol. Microbiol.">
        <title>The Global Catalogue of Microorganisms (GCM) 10K type strain sequencing project: providing services to taxonomists for standard genome sequencing and annotation.</title>
        <authorList>
            <consortium name="The Broad Institute Genomics Platform"/>
            <consortium name="The Broad Institute Genome Sequencing Center for Infectious Disease"/>
            <person name="Wu L."/>
            <person name="Ma J."/>
        </authorList>
    </citation>
    <scope>NUCLEOTIDE SEQUENCE [LARGE SCALE GENOMIC DNA]</scope>
    <source>
        <strain evidence="2">JCM 18077</strain>
    </source>
</reference>
<dbReference type="SUPFAM" id="SSF52540">
    <property type="entry name" value="P-loop containing nucleoside triphosphate hydrolases"/>
    <property type="match status" value="1"/>
</dbReference>
<proteinExistence type="predicted"/>
<sequence>MNPWELNLCVICEGNLVTTPHHSQFPAIELIVAELRAGGDHAVSARRLDGEGLAYGTAQVDANTVRESPHLRYVICGNGHLFFAGYGGMQGSNQPPPLTPQVVAMIGSPAAGKSYLLIRTLHQSLPGEPSIRSRNERSLTNPVFASLSSQYTLSAADGTVLTPTGLGNTPGELIPQLLDFDDSWQYIVDAIHAWNPEIDDAKIRATWRHSIFQPVIRDYQVYPSTDNHANRTPGHRIQLYVTDLAGEQFTPADLPFDMIAQRQRAIHLAGFDALVWTIDTAICDSFREWADDGAVTALLGSLRPEKADLYQAVEDRRATQEELATTISDDGFNVSGGGRQEFIVTIAKADLFHHTLANRSLAELGATPGLVRRGIERYLRSMFSEGVTLPLFKLVNVIPGPTGIDPEMLHTRIGQLSQALVSQFSNPDIFWNLVETGEPFTVTVDVHEPNVHHPNWEFDVMSEAESIATQRRFNVHVTARTAMISALGAGLCYGLGLGDTIDALLQQRDRRTSFAVVSALGGVPSTVEGPDGELRLSGEHADSTHTVGLANARDNSAGLQHLLMSMIRRVAS</sequence>
<evidence type="ECO:0000313" key="1">
    <source>
        <dbReference type="EMBL" id="GAA4741009.1"/>
    </source>
</evidence>
<dbReference type="Proteomes" id="UP001500822">
    <property type="component" value="Unassembled WGS sequence"/>
</dbReference>
<keyword evidence="2" id="KW-1185">Reference proteome</keyword>
<dbReference type="InterPro" id="IPR027417">
    <property type="entry name" value="P-loop_NTPase"/>
</dbReference>
<evidence type="ECO:0000313" key="2">
    <source>
        <dbReference type="Proteomes" id="UP001500822"/>
    </source>
</evidence>
<dbReference type="RefSeq" id="WP_345312417.1">
    <property type="nucleotide sequence ID" value="NZ_BAABIE010000002.1"/>
</dbReference>
<organism evidence="1 2">
    <name type="scientific">Gordonia alkaliphila</name>
    <dbReference type="NCBI Taxonomy" id="1053547"/>
    <lineage>
        <taxon>Bacteria</taxon>
        <taxon>Bacillati</taxon>
        <taxon>Actinomycetota</taxon>
        <taxon>Actinomycetes</taxon>
        <taxon>Mycobacteriales</taxon>
        <taxon>Gordoniaceae</taxon>
        <taxon>Gordonia</taxon>
    </lineage>
</organism>
<name>A0ABP8Z0J7_9ACTN</name>
<protein>
    <submittedName>
        <fullName evidence="1">Uncharacterized protein</fullName>
    </submittedName>
</protein>